<accession>A0A7X6IBB2</accession>
<dbReference type="Proteomes" id="UP000534783">
    <property type="component" value="Unassembled WGS sequence"/>
</dbReference>
<dbReference type="PROSITE" id="PS50943">
    <property type="entry name" value="HTH_CROC1"/>
    <property type="match status" value="1"/>
</dbReference>
<gene>
    <name evidence="2" type="ORF">MNODULE_11185</name>
</gene>
<evidence type="ECO:0000313" key="2">
    <source>
        <dbReference type="EMBL" id="NKE71301.1"/>
    </source>
</evidence>
<proteinExistence type="predicted"/>
<dbReference type="InterPro" id="IPR024467">
    <property type="entry name" value="Xre/MbcA/ParS-like_toxin-bd"/>
</dbReference>
<keyword evidence="3" id="KW-1185">Reference proteome</keyword>
<dbReference type="InterPro" id="IPR001387">
    <property type="entry name" value="Cro/C1-type_HTH"/>
</dbReference>
<dbReference type="AlphaFoldDB" id="A0A7X6IBB2"/>
<protein>
    <submittedName>
        <fullName evidence="2">DUF2384 domain-containing protein</fullName>
    </submittedName>
</protein>
<evidence type="ECO:0000313" key="3">
    <source>
        <dbReference type="Proteomes" id="UP000534783"/>
    </source>
</evidence>
<name>A0A7X6IBB2_9BACT</name>
<dbReference type="EMBL" id="VTOW01000002">
    <property type="protein sequence ID" value="NKE71301.1"/>
    <property type="molecule type" value="Genomic_DNA"/>
</dbReference>
<organism evidence="2 3">
    <name type="scientific">Candidatus Manganitrophus noduliformans</name>
    <dbReference type="NCBI Taxonomy" id="2606439"/>
    <lineage>
        <taxon>Bacteria</taxon>
        <taxon>Pseudomonadati</taxon>
        <taxon>Nitrospirota</taxon>
        <taxon>Nitrospiria</taxon>
        <taxon>Candidatus Troglogloeales</taxon>
        <taxon>Candidatus Manganitrophaceae</taxon>
        <taxon>Candidatus Manganitrophus</taxon>
    </lineage>
</organism>
<comment type="caution">
    <text evidence="2">The sequence shown here is derived from an EMBL/GenBank/DDBJ whole genome shotgun (WGS) entry which is preliminary data.</text>
</comment>
<feature type="domain" description="HTH cro/C1-type" evidence="1">
    <location>
        <begin position="59"/>
        <end position="86"/>
    </location>
</feature>
<reference evidence="2 3" key="1">
    <citation type="journal article" date="2020" name="Nature">
        <title>Bacterial chemolithoautotrophy via manganese oxidation.</title>
        <authorList>
            <person name="Yu H."/>
            <person name="Leadbetter J.R."/>
        </authorList>
    </citation>
    <scope>NUCLEOTIDE SEQUENCE [LARGE SCALE GENOMIC DNA]</scope>
    <source>
        <strain evidence="2 3">Mn-1</strain>
    </source>
</reference>
<evidence type="ECO:0000259" key="1">
    <source>
        <dbReference type="PROSITE" id="PS50943"/>
    </source>
</evidence>
<sequence length="158" mass="18305">MSFRSRFHWNLLLTYHMNYDMYLIANINRRFNMATASEKVRLFRHVERGFYDETGSINIENLRKELGLTLEQIAKAVGKNIRTLQKNSHSRAIQQRLIQIVAVLTLLNELIDNPQEGQVWLNAPHPDFAGMTPKQLIVEGKAQALVDYLNEIRTGALR</sequence>
<dbReference type="Pfam" id="PF09722">
    <property type="entry name" value="Xre_MbcA_ParS_C"/>
    <property type="match status" value="1"/>
</dbReference>